<evidence type="ECO:0000313" key="1">
    <source>
        <dbReference type="EMBL" id="HIZ47381.1"/>
    </source>
</evidence>
<gene>
    <name evidence="1" type="ORF">H9810_01490</name>
</gene>
<reference evidence="1" key="1">
    <citation type="journal article" date="2021" name="PeerJ">
        <title>Extensive microbial diversity within the chicken gut microbiome revealed by metagenomics and culture.</title>
        <authorList>
            <person name="Gilroy R."/>
            <person name="Ravi A."/>
            <person name="Getino M."/>
            <person name="Pursley I."/>
            <person name="Horton D.L."/>
            <person name="Alikhan N.F."/>
            <person name="Baker D."/>
            <person name="Gharbi K."/>
            <person name="Hall N."/>
            <person name="Watson M."/>
            <person name="Adriaenssens E.M."/>
            <person name="Foster-Nyarko E."/>
            <person name="Jarju S."/>
            <person name="Secka A."/>
            <person name="Antonio M."/>
            <person name="Oren A."/>
            <person name="Chaudhuri R.R."/>
            <person name="La Ragione R."/>
            <person name="Hildebrand F."/>
            <person name="Pallen M.J."/>
        </authorList>
    </citation>
    <scope>NUCLEOTIDE SEQUENCE</scope>
    <source>
        <strain evidence="1">3436</strain>
    </source>
</reference>
<proteinExistence type="predicted"/>
<organism evidence="1 2">
    <name type="scientific">Candidatus Gemmiger excrementavium</name>
    <dbReference type="NCBI Taxonomy" id="2838608"/>
    <lineage>
        <taxon>Bacteria</taxon>
        <taxon>Bacillati</taxon>
        <taxon>Bacillota</taxon>
        <taxon>Clostridia</taxon>
        <taxon>Eubacteriales</taxon>
        <taxon>Gemmiger</taxon>
    </lineage>
</organism>
<name>A0A9D2F1T2_9FIRM</name>
<comment type="caution">
    <text evidence="1">The sequence shown here is derived from an EMBL/GenBank/DDBJ whole genome shotgun (WGS) entry which is preliminary data.</text>
</comment>
<sequence>MLKLHTLAAWMHGFLDPDRPYGLPEEMYNDVIPSGVHGYNHTDLF</sequence>
<accession>A0A9D2F1T2</accession>
<protein>
    <submittedName>
        <fullName evidence="1">Uncharacterized protein</fullName>
    </submittedName>
</protein>
<evidence type="ECO:0000313" key="2">
    <source>
        <dbReference type="Proteomes" id="UP000824031"/>
    </source>
</evidence>
<dbReference type="EMBL" id="DXBO01000024">
    <property type="protein sequence ID" value="HIZ47381.1"/>
    <property type="molecule type" value="Genomic_DNA"/>
</dbReference>
<reference evidence="1" key="2">
    <citation type="submission" date="2021-04" db="EMBL/GenBank/DDBJ databases">
        <authorList>
            <person name="Gilroy R."/>
        </authorList>
    </citation>
    <scope>NUCLEOTIDE SEQUENCE</scope>
    <source>
        <strain evidence="1">3436</strain>
    </source>
</reference>
<dbReference type="Proteomes" id="UP000824031">
    <property type="component" value="Unassembled WGS sequence"/>
</dbReference>
<dbReference type="AlphaFoldDB" id="A0A9D2F1T2"/>